<protein>
    <recommendedName>
        <fullName evidence="3">Dispersed gene family protein 1 (DGF-1)</fullName>
    </recommendedName>
</protein>
<feature type="non-terminal residue" evidence="1">
    <location>
        <position position="244"/>
    </location>
</feature>
<evidence type="ECO:0008006" key="3">
    <source>
        <dbReference type="Google" id="ProtNLM"/>
    </source>
</evidence>
<sequence length="244" mass="25434">GLARAFTAARTADARTRHRRGAAHQRARAMRAAAALGRLVGLVLLARGTFGAFDLTRGDDLVVKGSGTSHVSVAHFNEEVGVVCYVDWAGGGRGTCNLLVLGNASLRAGQDLVVTENEALYIATAHFSNSSVVMCYVDTGNEGRGTCTTLLLSGGALEKGEDLLVSETSTGLIFISVGQVDEDTGVMCYSDTGSSIFGACTCSALFLSGTDLTKSDELVVNNAFASYISLTRHSDSSVIACYSD</sequence>
<reference evidence="1" key="1">
    <citation type="submission" date="2023-10" db="EMBL/GenBank/DDBJ databases">
        <authorList>
            <person name="Chen Y."/>
            <person name="Shah S."/>
            <person name="Dougan E. K."/>
            <person name="Thang M."/>
            <person name="Chan C."/>
        </authorList>
    </citation>
    <scope>NUCLEOTIDE SEQUENCE [LARGE SCALE GENOMIC DNA]</scope>
</reference>
<comment type="caution">
    <text evidence="1">The sequence shown here is derived from an EMBL/GenBank/DDBJ whole genome shotgun (WGS) entry which is preliminary data.</text>
</comment>
<evidence type="ECO:0000313" key="2">
    <source>
        <dbReference type="Proteomes" id="UP001189429"/>
    </source>
</evidence>
<evidence type="ECO:0000313" key="1">
    <source>
        <dbReference type="EMBL" id="CAK0791673.1"/>
    </source>
</evidence>
<accession>A0ABN9PMS5</accession>
<dbReference type="Proteomes" id="UP001189429">
    <property type="component" value="Unassembled WGS sequence"/>
</dbReference>
<proteinExistence type="predicted"/>
<keyword evidence="2" id="KW-1185">Reference proteome</keyword>
<name>A0ABN9PMS5_9DINO</name>
<dbReference type="EMBL" id="CAUYUJ010000626">
    <property type="protein sequence ID" value="CAK0791673.1"/>
    <property type="molecule type" value="Genomic_DNA"/>
</dbReference>
<gene>
    <name evidence="1" type="ORF">PCOR1329_LOCUS2487</name>
</gene>
<feature type="non-terminal residue" evidence="1">
    <location>
        <position position="1"/>
    </location>
</feature>
<organism evidence="1 2">
    <name type="scientific">Prorocentrum cordatum</name>
    <dbReference type="NCBI Taxonomy" id="2364126"/>
    <lineage>
        <taxon>Eukaryota</taxon>
        <taxon>Sar</taxon>
        <taxon>Alveolata</taxon>
        <taxon>Dinophyceae</taxon>
        <taxon>Prorocentrales</taxon>
        <taxon>Prorocentraceae</taxon>
        <taxon>Prorocentrum</taxon>
    </lineage>
</organism>